<dbReference type="InterPro" id="IPR002048">
    <property type="entry name" value="EF_hand_dom"/>
</dbReference>
<evidence type="ECO:0000256" key="1">
    <source>
        <dbReference type="ARBA" id="ARBA00022837"/>
    </source>
</evidence>
<dbReference type="PROSITE" id="PS00018">
    <property type="entry name" value="EF_HAND_1"/>
    <property type="match status" value="1"/>
</dbReference>
<sequence length="165" mass="19266">MNTLGRLMGVTLRAAASRPHLTCRGVGIGQRQRMLCYQHYCTIQRAGSSEFWKRKMVTLFQLHDTDGDGRIDWTDYVRVQTRLCQNTDIGMKEEVEAMLNFRRLWEYWLGEVSDPHSSITQEEFIKALQHAINQPAYKTTDKKQMPVWAFFYKQRKQTYTPGGPA</sequence>
<dbReference type="Proteomes" id="UP000440578">
    <property type="component" value="Unassembled WGS sequence"/>
</dbReference>
<dbReference type="Gene3D" id="1.10.238.10">
    <property type="entry name" value="EF-hand"/>
    <property type="match status" value="1"/>
</dbReference>
<keyword evidence="1" id="KW-0106">Calcium</keyword>
<evidence type="ECO:0000259" key="2">
    <source>
        <dbReference type="PROSITE" id="PS50222"/>
    </source>
</evidence>
<proteinExistence type="predicted"/>
<dbReference type="GO" id="GO:0005509">
    <property type="term" value="F:calcium ion binding"/>
    <property type="evidence" value="ECO:0007669"/>
    <property type="project" value="InterPro"/>
</dbReference>
<dbReference type="InterPro" id="IPR018247">
    <property type="entry name" value="EF_Hand_1_Ca_BS"/>
</dbReference>
<protein>
    <recommendedName>
        <fullName evidence="2">EF-hand domain-containing protein</fullName>
    </recommendedName>
</protein>
<evidence type="ECO:0000313" key="3">
    <source>
        <dbReference type="EMBL" id="KAF0292671.1"/>
    </source>
</evidence>
<feature type="domain" description="EF-hand" evidence="2">
    <location>
        <begin position="51"/>
        <end position="86"/>
    </location>
</feature>
<reference evidence="3 4" key="1">
    <citation type="submission" date="2019-07" db="EMBL/GenBank/DDBJ databases">
        <title>Draft genome assembly of a fouling barnacle, Amphibalanus amphitrite (Darwin, 1854): The first reference genome for Thecostraca.</title>
        <authorList>
            <person name="Kim W."/>
        </authorList>
    </citation>
    <scope>NUCLEOTIDE SEQUENCE [LARGE SCALE GENOMIC DNA]</scope>
    <source>
        <strain evidence="3">SNU_AA5</strain>
        <tissue evidence="3">Soma without cirri and trophi</tissue>
    </source>
</reference>
<accession>A0A6A4VTJ1</accession>
<comment type="caution">
    <text evidence="3">The sequence shown here is derived from an EMBL/GenBank/DDBJ whole genome shotgun (WGS) entry which is preliminary data.</text>
</comment>
<dbReference type="InterPro" id="IPR011992">
    <property type="entry name" value="EF-hand-dom_pair"/>
</dbReference>
<dbReference type="OrthoDB" id="6041199at2759"/>
<organism evidence="3 4">
    <name type="scientific">Amphibalanus amphitrite</name>
    <name type="common">Striped barnacle</name>
    <name type="synonym">Balanus amphitrite</name>
    <dbReference type="NCBI Taxonomy" id="1232801"/>
    <lineage>
        <taxon>Eukaryota</taxon>
        <taxon>Metazoa</taxon>
        <taxon>Ecdysozoa</taxon>
        <taxon>Arthropoda</taxon>
        <taxon>Crustacea</taxon>
        <taxon>Multicrustacea</taxon>
        <taxon>Cirripedia</taxon>
        <taxon>Thoracica</taxon>
        <taxon>Thoracicalcarea</taxon>
        <taxon>Balanomorpha</taxon>
        <taxon>Balanoidea</taxon>
        <taxon>Balanidae</taxon>
        <taxon>Amphibalaninae</taxon>
        <taxon>Amphibalanus</taxon>
    </lineage>
</organism>
<dbReference type="PROSITE" id="PS50222">
    <property type="entry name" value="EF_HAND_2"/>
    <property type="match status" value="1"/>
</dbReference>
<evidence type="ECO:0000313" key="4">
    <source>
        <dbReference type="Proteomes" id="UP000440578"/>
    </source>
</evidence>
<keyword evidence="4" id="KW-1185">Reference proteome</keyword>
<gene>
    <name evidence="3" type="ORF">FJT64_009294</name>
</gene>
<dbReference type="SUPFAM" id="SSF47473">
    <property type="entry name" value="EF-hand"/>
    <property type="match status" value="1"/>
</dbReference>
<dbReference type="EMBL" id="VIIS01001799">
    <property type="protein sequence ID" value="KAF0292671.1"/>
    <property type="molecule type" value="Genomic_DNA"/>
</dbReference>
<name>A0A6A4VTJ1_AMPAM</name>
<dbReference type="AlphaFoldDB" id="A0A6A4VTJ1"/>